<organism evidence="1 2">
    <name type="scientific">Plakobranchus ocellatus</name>
    <dbReference type="NCBI Taxonomy" id="259542"/>
    <lineage>
        <taxon>Eukaryota</taxon>
        <taxon>Metazoa</taxon>
        <taxon>Spiralia</taxon>
        <taxon>Lophotrochozoa</taxon>
        <taxon>Mollusca</taxon>
        <taxon>Gastropoda</taxon>
        <taxon>Heterobranchia</taxon>
        <taxon>Euthyneura</taxon>
        <taxon>Panpulmonata</taxon>
        <taxon>Sacoglossa</taxon>
        <taxon>Placobranchoidea</taxon>
        <taxon>Plakobranchidae</taxon>
        <taxon>Plakobranchus</taxon>
    </lineage>
</organism>
<comment type="caution">
    <text evidence="1">The sequence shown here is derived from an EMBL/GenBank/DDBJ whole genome shotgun (WGS) entry which is preliminary data.</text>
</comment>
<dbReference type="EMBL" id="BLXT01004214">
    <property type="protein sequence ID" value="GFO10943.1"/>
    <property type="molecule type" value="Genomic_DNA"/>
</dbReference>
<dbReference type="Proteomes" id="UP000735302">
    <property type="component" value="Unassembled WGS sequence"/>
</dbReference>
<dbReference type="AlphaFoldDB" id="A0AAV4AU67"/>
<sequence length="124" mass="13400">MLQQMASRESVIANHKIVAKTVDGEKTNIIVSHLSCRGVSGTVVSELALKSAGALLSRFQAPPPASWPDGEPESLKSLCCGLAIFKKTTFLMHDVYIATFGTPHVQFTCQNVLARSSTFLLTLH</sequence>
<proteinExistence type="predicted"/>
<evidence type="ECO:0000313" key="1">
    <source>
        <dbReference type="EMBL" id="GFO10943.1"/>
    </source>
</evidence>
<keyword evidence="2" id="KW-1185">Reference proteome</keyword>
<accession>A0AAV4AU67</accession>
<evidence type="ECO:0000313" key="2">
    <source>
        <dbReference type="Proteomes" id="UP000735302"/>
    </source>
</evidence>
<protein>
    <submittedName>
        <fullName evidence="1">Uncharacterized protein</fullName>
    </submittedName>
</protein>
<name>A0AAV4AU67_9GAST</name>
<reference evidence="1 2" key="1">
    <citation type="journal article" date="2021" name="Elife">
        <title>Chloroplast acquisition without the gene transfer in kleptoplastic sea slugs, Plakobranchus ocellatus.</title>
        <authorList>
            <person name="Maeda T."/>
            <person name="Takahashi S."/>
            <person name="Yoshida T."/>
            <person name="Shimamura S."/>
            <person name="Takaki Y."/>
            <person name="Nagai Y."/>
            <person name="Toyoda A."/>
            <person name="Suzuki Y."/>
            <person name="Arimoto A."/>
            <person name="Ishii H."/>
            <person name="Satoh N."/>
            <person name="Nishiyama T."/>
            <person name="Hasebe M."/>
            <person name="Maruyama T."/>
            <person name="Minagawa J."/>
            <person name="Obokata J."/>
            <person name="Shigenobu S."/>
        </authorList>
    </citation>
    <scope>NUCLEOTIDE SEQUENCE [LARGE SCALE GENOMIC DNA]</scope>
</reference>
<gene>
    <name evidence="1" type="ORF">PoB_003744800</name>
</gene>